<dbReference type="Proteomes" id="UP000503018">
    <property type="component" value="Chromosome"/>
</dbReference>
<keyword evidence="3" id="KW-1185">Reference proteome</keyword>
<feature type="region of interest" description="Disordered" evidence="1">
    <location>
        <begin position="140"/>
        <end position="165"/>
    </location>
</feature>
<accession>A0A6M4AT61</accession>
<evidence type="ECO:0000256" key="1">
    <source>
        <dbReference type="SAM" id="MobiDB-lite"/>
    </source>
</evidence>
<reference evidence="2 3" key="1">
    <citation type="submission" date="2020-01" db="EMBL/GenBank/DDBJ databases">
        <title>Sphingomonas sp. strain CSW-10.</title>
        <authorList>
            <person name="Chen W.-M."/>
        </authorList>
    </citation>
    <scope>NUCLEOTIDE SEQUENCE [LARGE SCALE GENOMIC DNA]</scope>
    <source>
        <strain evidence="2 3">CSW-10</strain>
    </source>
</reference>
<feature type="compositionally biased region" description="Polar residues" evidence="1">
    <location>
        <begin position="147"/>
        <end position="158"/>
    </location>
</feature>
<name>A0A6M4AT61_9SPHN</name>
<dbReference type="RefSeq" id="WP_169945383.1">
    <property type="nucleotide sequence ID" value="NZ_CP053015.1"/>
</dbReference>
<dbReference type="AlphaFoldDB" id="A0A6M4AT61"/>
<proteinExistence type="predicted"/>
<dbReference type="KEGG" id="slan:GV829_07330"/>
<sequence>MTHSDEKRLEKLQGLLARLRRGENVQNRQLQTWLGEQGFKVFEDTWSNVVELRNTLTSKPGELIEYEMLLKKAIMLYNRGEAASLKGQASARRFHAKAQAAFEKALLRLEEMMGQDPSLQMWLDRHCDFTAQGTLSLDPIGMPRVITSRSPDNQSSVGSKLRSKRDCKIAAVEAEIERIRNPREESDDELIAQKLQRLRQMAGKR</sequence>
<dbReference type="EMBL" id="CP053015">
    <property type="protein sequence ID" value="QJQ32287.1"/>
    <property type="molecule type" value="Genomic_DNA"/>
</dbReference>
<evidence type="ECO:0000313" key="2">
    <source>
        <dbReference type="EMBL" id="QJQ32287.1"/>
    </source>
</evidence>
<organism evidence="2 3">
    <name type="scientific">Sphingomonas lacunae</name>
    <dbReference type="NCBI Taxonomy" id="2698828"/>
    <lineage>
        <taxon>Bacteria</taxon>
        <taxon>Pseudomonadati</taxon>
        <taxon>Pseudomonadota</taxon>
        <taxon>Alphaproteobacteria</taxon>
        <taxon>Sphingomonadales</taxon>
        <taxon>Sphingomonadaceae</taxon>
        <taxon>Sphingomonas</taxon>
    </lineage>
</organism>
<gene>
    <name evidence="2" type="ORF">GV829_07330</name>
</gene>
<protein>
    <submittedName>
        <fullName evidence="2">Uncharacterized protein</fullName>
    </submittedName>
</protein>
<evidence type="ECO:0000313" key="3">
    <source>
        <dbReference type="Proteomes" id="UP000503018"/>
    </source>
</evidence>